<evidence type="ECO:0000313" key="5">
    <source>
        <dbReference type="Proteomes" id="UP000075885"/>
    </source>
</evidence>
<evidence type="ECO:0000256" key="2">
    <source>
        <dbReference type="ARBA" id="ARBA00022679"/>
    </source>
</evidence>
<protein>
    <recommendedName>
        <fullName evidence="3">Sulfotransferase domain-containing protein</fullName>
    </recommendedName>
</protein>
<dbReference type="SUPFAM" id="SSF52540">
    <property type="entry name" value="P-loop containing nucleoside triphosphate hydrolases"/>
    <property type="match status" value="2"/>
</dbReference>
<accession>A0A182NZX4</accession>
<dbReference type="AlphaFoldDB" id="A0A182NZX4"/>
<dbReference type="EnsemblMetazoa" id="AEPI000205-RA">
    <property type="protein sequence ID" value="AEPI000205-PA"/>
    <property type="gene ID" value="AEPI000205"/>
</dbReference>
<keyword evidence="5" id="KW-1185">Reference proteome</keyword>
<dbReference type="GO" id="GO:0008146">
    <property type="term" value="F:sulfotransferase activity"/>
    <property type="evidence" value="ECO:0007669"/>
    <property type="project" value="InterPro"/>
</dbReference>
<reference evidence="5" key="1">
    <citation type="submission" date="2013-03" db="EMBL/GenBank/DDBJ databases">
        <title>The Genome Sequence of Anopheles epiroticus epiroticus2.</title>
        <authorList>
            <consortium name="The Broad Institute Genomics Platform"/>
            <person name="Neafsey D.E."/>
            <person name="Howell P."/>
            <person name="Walker B."/>
            <person name="Young S.K."/>
            <person name="Zeng Q."/>
            <person name="Gargeya S."/>
            <person name="Fitzgerald M."/>
            <person name="Haas B."/>
            <person name="Abouelleil A."/>
            <person name="Allen A.W."/>
            <person name="Alvarado L."/>
            <person name="Arachchi H.M."/>
            <person name="Berlin A.M."/>
            <person name="Chapman S.B."/>
            <person name="Gainer-Dewar J."/>
            <person name="Goldberg J."/>
            <person name="Griggs A."/>
            <person name="Gujja S."/>
            <person name="Hansen M."/>
            <person name="Howarth C."/>
            <person name="Imamovic A."/>
            <person name="Ireland A."/>
            <person name="Larimer J."/>
            <person name="McCowan C."/>
            <person name="Murphy C."/>
            <person name="Pearson M."/>
            <person name="Poon T.W."/>
            <person name="Priest M."/>
            <person name="Roberts A."/>
            <person name="Saif S."/>
            <person name="Shea T."/>
            <person name="Sisk P."/>
            <person name="Sykes S."/>
            <person name="Wortman J."/>
            <person name="Nusbaum C."/>
            <person name="Birren B."/>
        </authorList>
    </citation>
    <scope>NUCLEOTIDE SEQUENCE [LARGE SCALE GENOMIC DNA]</scope>
    <source>
        <strain evidence="5">Epiroticus2</strain>
    </source>
</reference>
<dbReference type="STRING" id="199890.A0A182NZX4"/>
<sequence>MASFTFTDAPDDLSETGARNILVQLTDLTDYPLDASRNLPAPMFVSTKYRTYAEQVRDFQVYEDDVWIVTYPKSVFLSKRNCYVNSKKKNKILTPYLYRFGAIADRFPINAIINAAATERPRQIKSHLLLPLLPRHLWTVKPRIIYVARNPKDVAVSYFHHCQTLVNYRGNRGAFFEDLLNDRVTFSPMIQHVLNFWALKDEQNVLFLTYESMKRDLRGILPKVCQFFNKSYTDEQLDELAVHLSFNEMKSNKILLPINTKRFNMLGKLTNLKVFMRKGIVGDYRNEMPEEYIRRFDQFVAEQTAGSDFKFEMIHYEKYSNEYTDRIDCPGTEKHYRLTRANQWCIMIEKFLPLLNPIQRMPVYEDDVWVITFPKCGTTWTQEMVWLLNNGLDYARARKQTLEERFPFLELSGALSLMDGDSVGRVQDLRRPRHIKCHLPVMLLPEAIRSVRPKIIYVSRNPKDAATSFYHHYRNIVGYDGPREHFFDAFLNDSLIYAPFSEHVRAYWEWSQQPSADNCLFLTYEQMKRDLRGVIGKVSSFLGKRYTTTEVVQLEKHLSVESMRNNKSCNMEDLLEWARNTTYSEERKKLTKNNFQFIRSGTVGSYRKDMDDEYIQRFEEYERATTDGTDFDFFF</sequence>
<dbReference type="InterPro" id="IPR000863">
    <property type="entry name" value="Sulfotransferase_dom"/>
</dbReference>
<comment type="similarity">
    <text evidence="1">Belongs to the sulfotransferase 1 family.</text>
</comment>
<keyword evidence="2" id="KW-0808">Transferase</keyword>
<proteinExistence type="inferred from homology"/>
<reference evidence="4" key="2">
    <citation type="submission" date="2020-05" db="UniProtKB">
        <authorList>
            <consortium name="EnsemblMetazoa"/>
        </authorList>
    </citation>
    <scope>IDENTIFICATION</scope>
    <source>
        <strain evidence="4">Epiroticus2</strain>
    </source>
</reference>
<dbReference type="InterPro" id="IPR027417">
    <property type="entry name" value="P-loop_NTPase"/>
</dbReference>
<organism evidence="4 5">
    <name type="scientific">Anopheles epiroticus</name>
    <dbReference type="NCBI Taxonomy" id="199890"/>
    <lineage>
        <taxon>Eukaryota</taxon>
        <taxon>Metazoa</taxon>
        <taxon>Ecdysozoa</taxon>
        <taxon>Arthropoda</taxon>
        <taxon>Hexapoda</taxon>
        <taxon>Insecta</taxon>
        <taxon>Pterygota</taxon>
        <taxon>Neoptera</taxon>
        <taxon>Endopterygota</taxon>
        <taxon>Diptera</taxon>
        <taxon>Nematocera</taxon>
        <taxon>Culicoidea</taxon>
        <taxon>Culicidae</taxon>
        <taxon>Anophelinae</taxon>
        <taxon>Anopheles</taxon>
    </lineage>
</organism>
<feature type="domain" description="Sulfotransferase" evidence="3">
    <location>
        <begin position="366"/>
        <end position="628"/>
    </location>
</feature>
<evidence type="ECO:0000259" key="3">
    <source>
        <dbReference type="Pfam" id="PF00685"/>
    </source>
</evidence>
<dbReference type="Gene3D" id="3.40.50.300">
    <property type="entry name" value="P-loop containing nucleotide triphosphate hydrolases"/>
    <property type="match status" value="2"/>
</dbReference>
<name>A0A182NZX4_9DIPT</name>
<feature type="domain" description="Sulfotransferase" evidence="3">
    <location>
        <begin position="64"/>
        <end position="307"/>
    </location>
</feature>
<evidence type="ECO:0000313" key="4">
    <source>
        <dbReference type="EnsemblMetazoa" id="AEPI000205-PA"/>
    </source>
</evidence>
<evidence type="ECO:0000256" key="1">
    <source>
        <dbReference type="ARBA" id="ARBA00005771"/>
    </source>
</evidence>
<dbReference type="Proteomes" id="UP000075885">
    <property type="component" value="Unassembled WGS sequence"/>
</dbReference>
<dbReference type="VEuPathDB" id="VectorBase:AEPI000205"/>
<dbReference type="Pfam" id="PF00685">
    <property type="entry name" value="Sulfotransfer_1"/>
    <property type="match status" value="2"/>
</dbReference>
<dbReference type="PANTHER" id="PTHR11783">
    <property type="entry name" value="SULFOTRANSFERASE SULT"/>
    <property type="match status" value="1"/>
</dbReference>